<evidence type="ECO:0000256" key="4">
    <source>
        <dbReference type="ARBA" id="ARBA00035256"/>
    </source>
</evidence>
<reference evidence="8" key="1">
    <citation type="submission" date="2023-03" db="EMBL/GenBank/DDBJ databases">
        <title>Lomoglobus Profundus gen. nov., sp. nov., a novel member of the phylum Verrucomicrobia, isolated from deep-marine sediment of South China Sea.</title>
        <authorList>
            <person name="Ahmad T."/>
            <person name="Ishaq S.E."/>
            <person name="Wang F."/>
        </authorList>
    </citation>
    <scope>NUCLEOTIDE SEQUENCE</scope>
    <source>
        <strain evidence="8">LMO-M01</strain>
    </source>
</reference>
<evidence type="ECO:0000256" key="2">
    <source>
        <dbReference type="ARBA" id="ARBA00022980"/>
    </source>
</evidence>
<evidence type="ECO:0000313" key="9">
    <source>
        <dbReference type="Proteomes" id="UP001218638"/>
    </source>
</evidence>
<dbReference type="Proteomes" id="UP001218638">
    <property type="component" value="Chromosome"/>
</dbReference>
<dbReference type="GO" id="GO:0006412">
    <property type="term" value="P:translation"/>
    <property type="evidence" value="ECO:0007669"/>
    <property type="project" value="UniProtKB-UniRule"/>
</dbReference>
<dbReference type="InterPro" id="IPR023591">
    <property type="entry name" value="Ribosomal_uS2_flav_dom_sf"/>
</dbReference>
<keyword evidence="2 5" id="KW-0689">Ribosomal protein</keyword>
<dbReference type="Gene3D" id="3.40.50.10490">
    <property type="entry name" value="Glucose-6-phosphate isomerase like protein, domain 1"/>
    <property type="match status" value="1"/>
</dbReference>
<dbReference type="PANTHER" id="PTHR12534">
    <property type="entry name" value="30S RIBOSOMAL PROTEIN S2 PROKARYOTIC AND ORGANELLAR"/>
    <property type="match status" value="1"/>
</dbReference>
<keyword evidence="9" id="KW-1185">Reference proteome</keyword>
<dbReference type="CDD" id="cd01425">
    <property type="entry name" value="RPS2"/>
    <property type="match status" value="1"/>
</dbReference>
<dbReference type="Pfam" id="PF00318">
    <property type="entry name" value="Ribosomal_S2"/>
    <property type="match status" value="1"/>
</dbReference>
<dbReference type="HAMAP" id="MF_00291_B">
    <property type="entry name" value="Ribosomal_uS2_B"/>
    <property type="match status" value="1"/>
</dbReference>
<dbReference type="EMBL" id="CP119075">
    <property type="protein sequence ID" value="WED63649.1"/>
    <property type="molecule type" value="Genomic_DNA"/>
</dbReference>
<protein>
    <recommendedName>
        <fullName evidence="4 5">Small ribosomal subunit protein uS2</fullName>
    </recommendedName>
</protein>
<evidence type="ECO:0000256" key="5">
    <source>
        <dbReference type="HAMAP-Rule" id="MF_00291"/>
    </source>
</evidence>
<dbReference type="PROSITE" id="PS00963">
    <property type="entry name" value="RIBOSOMAL_S2_2"/>
    <property type="match status" value="1"/>
</dbReference>
<dbReference type="KEGG" id="slom:PXH66_15035"/>
<dbReference type="PROSITE" id="PS00962">
    <property type="entry name" value="RIBOSOMAL_S2_1"/>
    <property type="match status" value="1"/>
</dbReference>
<dbReference type="PRINTS" id="PR00395">
    <property type="entry name" value="RIBOSOMALS2"/>
</dbReference>
<comment type="similarity">
    <text evidence="1 5 6">Belongs to the universal ribosomal protein uS2 family.</text>
</comment>
<feature type="compositionally biased region" description="Low complexity" evidence="7">
    <location>
        <begin position="296"/>
        <end position="315"/>
    </location>
</feature>
<gene>
    <name evidence="5 8" type="primary">rpsB</name>
    <name evidence="8" type="ORF">PXH66_15035</name>
</gene>
<dbReference type="Gene3D" id="1.10.287.610">
    <property type="entry name" value="Helix hairpin bin"/>
    <property type="match status" value="1"/>
</dbReference>
<evidence type="ECO:0000256" key="7">
    <source>
        <dbReference type="SAM" id="MobiDB-lite"/>
    </source>
</evidence>
<dbReference type="GO" id="GO:0003735">
    <property type="term" value="F:structural constituent of ribosome"/>
    <property type="evidence" value="ECO:0007669"/>
    <property type="project" value="InterPro"/>
</dbReference>
<evidence type="ECO:0000256" key="1">
    <source>
        <dbReference type="ARBA" id="ARBA00006242"/>
    </source>
</evidence>
<sequence length="324" mass="34221">MSNLSITVRDLLDAGVHFGHQTKRWNPRSKPFVFDHRQGITIIDLGKSFAALEKACDALTELVANGGNVLFVGTKRQAQEIIREAAASVNMPYCVDRWLGGTLTNFATVKGSIAKYKKYQAMDTNGDLQKLGGKEQAAIRREMVRMQKNFSGISEMTDLPKAMFIIDVAHEDIAVAEGVRCNIPTVALVDTNSDPSNVTYPIPGNDDAVKSIRVIVDAAVEAIQNGLGQRDARRIARGQADLKAATAAVAAAAGADAEADAEPVPTIVAAEATGDVVIPEAAPRKKIAAPKDDEAPAAAEAAVPAAEPEAAPAATEETEPKAAE</sequence>
<dbReference type="InterPro" id="IPR018130">
    <property type="entry name" value="Ribosomal_uS2_CS"/>
</dbReference>
<dbReference type="SUPFAM" id="SSF52313">
    <property type="entry name" value="Ribosomal protein S2"/>
    <property type="match status" value="1"/>
</dbReference>
<accession>A0AAF0CP96</accession>
<dbReference type="InterPro" id="IPR001865">
    <property type="entry name" value="Ribosomal_uS2"/>
</dbReference>
<keyword evidence="3 5" id="KW-0687">Ribonucleoprotein</keyword>
<proteinExistence type="inferred from homology"/>
<dbReference type="NCBIfam" id="TIGR01011">
    <property type="entry name" value="rpsB_bact"/>
    <property type="match status" value="1"/>
</dbReference>
<evidence type="ECO:0000313" key="8">
    <source>
        <dbReference type="EMBL" id="WED63649.1"/>
    </source>
</evidence>
<feature type="region of interest" description="Disordered" evidence="7">
    <location>
        <begin position="280"/>
        <end position="324"/>
    </location>
</feature>
<dbReference type="AlphaFoldDB" id="A0AAF0CP96"/>
<evidence type="ECO:0000256" key="3">
    <source>
        <dbReference type="ARBA" id="ARBA00023274"/>
    </source>
</evidence>
<dbReference type="RefSeq" id="WP_330929856.1">
    <property type="nucleotide sequence ID" value="NZ_CP119075.1"/>
</dbReference>
<evidence type="ECO:0000256" key="6">
    <source>
        <dbReference type="RuleBase" id="RU003631"/>
    </source>
</evidence>
<dbReference type="GO" id="GO:0022627">
    <property type="term" value="C:cytosolic small ribosomal subunit"/>
    <property type="evidence" value="ECO:0007669"/>
    <property type="project" value="TreeGrafter"/>
</dbReference>
<dbReference type="InterPro" id="IPR005706">
    <property type="entry name" value="Ribosomal_uS2_bac/mit/plastid"/>
</dbReference>
<name>A0AAF0CP96_9BACT</name>
<dbReference type="PANTHER" id="PTHR12534:SF0">
    <property type="entry name" value="SMALL RIBOSOMAL SUBUNIT PROTEIN US2M"/>
    <property type="match status" value="1"/>
</dbReference>
<organism evidence="8 9">
    <name type="scientific">Synoicihabitans lomoniglobus</name>
    <dbReference type="NCBI Taxonomy" id="2909285"/>
    <lineage>
        <taxon>Bacteria</taxon>
        <taxon>Pseudomonadati</taxon>
        <taxon>Verrucomicrobiota</taxon>
        <taxon>Opitutia</taxon>
        <taxon>Opitutales</taxon>
        <taxon>Opitutaceae</taxon>
        <taxon>Synoicihabitans</taxon>
    </lineage>
</organism>